<keyword evidence="3" id="KW-0274">FAD</keyword>
<evidence type="ECO:0000256" key="3">
    <source>
        <dbReference type="ARBA" id="ARBA00022827"/>
    </source>
</evidence>
<dbReference type="PRINTS" id="PR00420">
    <property type="entry name" value="RNGMNOXGNASE"/>
</dbReference>
<comment type="caution">
    <text evidence="7">The sequence shown here is derived from an EMBL/GenBank/DDBJ whole genome shotgun (WGS) entry which is preliminary data.</text>
</comment>
<dbReference type="SUPFAM" id="SSF51905">
    <property type="entry name" value="FAD/NAD(P)-binding domain"/>
    <property type="match status" value="1"/>
</dbReference>
<dbReference type="InterPro" id="IPR002938">
    <property type="entry name" value="FAD-bd"/>
</dbReference>
<evidence type="ECO:0000256" key="2">
    <source>
        <dbReference type="ARBA" id="ARBA00022630"/>
    </source>
</evidence>
<keyword evidence="5" id="KW-0472">Membrane</keyword>
<reference evidence="7" key="1">
    <citation type="submission" date="2020-07" db="EMBL/GenBank/DDBJ databases">
        <authorList>
            <person name="Nieuwenhuis M."/>
            <person name="Van De Peppel L.J.J."/>
        </authorList>
    </citation>
    <scope>NUCLEOTIDE SEQUENCE</scope>
    <source>
        <strain evidence="7">AP01</strain>
        <tissue evidence="7">Mycelium</tissue>
    </source>
</reference>
<keyword evidence="4" id="KW-0560">Oxidoreductase</keyword>
<dbReference type="GO" id="GO:0016709">
    <property type="term" value="F:oxidoreductase activity, acting on paired donors, with incorporation or reduction of molecular oxygen, NAD(P)H as one donor, and incorporation of one atom of oxygen"/>
    <property type="evidence" value="ECO:0007669"/>
    <property type="project" value="UniProtKB-ARBA"/>
</dbReference>
<name>A0A9P7G819_9AGAR</name>
<dbReference type="Proteomes" id="UP000775547">
    <property type="component" value="Unassembled WGS sequence"/>
</dbReference>
<gene>
    <name evidence="7" type="ORF">DXG03_003430</name>
</gene>
<accession>A0A9P7G819</accession>
<evidence type="ECO:0000256" key="4">
    <source>
        <dbReference type="ARBA" id="ARBA00023002"/>
    </source>
</evidence>
<dbReference type="AlphaFoldDB" id="A0A9P7G819"/>
<comment type="cofactor">
    <cofactor evidence="1">
        <name>FAD</name>
        <dbReference type="ChEBI" id="CHEBI:57692"/>
    </cofactor>
</comment>
<feature type="domain" description="FAD-binding" evidence="6">
    <location>
        <begin position="332"/>
        <end position="377"/>
    </location>
</feature>
<reference evidence="7" key="2">
    <citation type="submission" date="2021-10" db="EMBL/GenBank/DDBJ databases">
        <title>Phylogenomics reveals ancestral predisposition of the termite-cultivated fungus Termitomyces towards a domesticated lifestyle.</title>
        <authorList>
            <person name="Auxier B."/>
            <person name="Grum-Grzhimaylo A."/>
            <person name="Cardenas M.E."/>
            <person name="Lodge J.D."/>
            <person name="Laessoe T."/>
            <person name="Pedersen O."/>
            <person name="Smith M.E."/>
            <person name="Kuyper T.W."/>
            <person name="Franco-Molano E.A."/>
            <person name="Baroni T.J."/>
            <person name="Aanen D.K."/>
        </authorList>
    </citation>
    <scope>NUCLEOTIDE SEQUENCE</scope>
    <source>
        <strain evidence="7">AP01</strain>
        <tissue evidence="7">Mycelium</tissue>
    </source>
</reference>
<evidence type="ECO:0000256" key="1">
    <source>
        <dbReference type="ARBA" id="ARBA00001974"/>
    </source>
</evidence>
<dbReference type="InterPro" id="IPR036188">
    <property type="entry name" value="FAD/NAD-bd_sf"/>
</dbReference>
<keyword evidence="5" id="KW-1133">Transmembrane helix</keyword>
<dbReference type="Pfam" id="PF01494">
    <property type="entry name" value="FAD_binding_3"/>
    <property type="match status" value="2"/>
</dbReference>
<keyword evidence="5" id="KW-0812">Transmembrane</keyword>
<keyword evidence="2" id="KW-0285">Flavoprotein</keyword>
<evidence type="ECO:0000313" key="7">
    <source>
        <dbReference type="EMBL" id="KAG5642192.1"/>
    </source>
</evidence>
<proteinExistence type="predicted"/>
<feature type="transmembrane region" description="Helical" evidence="5">
    <location>
        <begin position="412"/>
        <end position="432"/>
    </location>
</feature>
<evidence type="ECO:0000256" key="5">
    <source>
        <dbReference type="SAM" id="Phobius"/>
    </source>
</evidence>
<dbReference type="InterPro" id="IPR050641">
    <property type="entry name" value="RIFMO-like"/>
</dbReference>
<evidence type="ECO:0000259" key="6">
    <source>
        <dbReference type="Pfam" id="PF01494"/>
    </source>
</evidence>
<evidence type="ECO:0000313" key="8">
    <source>
        <dbReference type="Proteomes" id="UP000775547"/>
    </source>
</evidence>
<dbReference type="Gene3D" id="3.50.50.60">
    <property type="entry name" value="FAD/NAD(P)-binding domain"/>
    <property type="match status" value="2"/>
</dbReference>
<dbReference type="EMBL" id="JABCKV010000208">
    <property type="protein sequence ID" value="KAG5642192.1"/>
    <property type="molecule type" value="Genomic_DNA"/>
</dbReference>
<dbReference type="GO" id="GO:0071949">
    <property type="term" value="F:FAD binding"/>
    <property type="evidence" value="ECO:0007669"/>
    <property type="project" value="InterPro"/>
</dbReference>
<sequence length="455" mass="48795">MSTQRIQTTILIIGAGPTGLAAAISLVKQGVRDLLIVEETVRIAEASRAMTIHAATLEALDSIGCADALVELGIKGSGMQLSDRTAPFMGAEFASLASYTRFPYVLLIPQSSTEKVLEAQLNALNVEVLRAEKAVGLQLNDDGALDVALESGKVITAQYVIGADGARSAVSVILHMGHMKSTSTHLHFEIRQLAGVGFADPDGMPVDERLAQMILADVWFSYSHPNLPTDKVHATASGGRFFLTIPLPKSPESERVYRIGFNVPADAGPPPSNPHVSYLQHHLDEQGPLYLSSDATVNPNPIHISNVVWSARFRTHAAIADQFLVRMGSQAVSGRQTRGLVLLIGDAAHIHSPAGGLGMNLGIRDAVTLGPVLATHAASDHDSLPKNDQLLEDHVRTRKDRALSTIRLTKRIMSIANVLGSASLLGITYWLFRVVGSIPLVRRQVAWNLSGLGNR</sequence>
<dbReference type="PANTHER" id="PTHR43004">
    <property type="entry name" value="TRK SYSTEM POTASSIUM UPTAKE PROTEIN"/>
    <property type="match status" value="1"/>
</dbReference>
<dbReference type="OrthoDB" id="10016252at2759"/>
<dbReference type="PANTHER" id="PTHR43004:SF19">
    <property type="entry name" value="BINDING MONOOXYGENASE, PUTATIVE (JCVI)-RELATED"/>
    <property type="match status" value="1"/>
</dbReference>
<protein>
    <recommendedName>
        <fullName evidence="6">FAD-binding domain-containing protein</fullName>
    </recommendedName>
</protein>
<feature type="domain" description="FAD-binding" evidence="6">
    <location>
        <begin position="8"/>
        <end position="188"/>
    </location>
</feature>
<keyword evidence="8" id="KW-1185">Reference proteome</keyword>
<organism evidence="7 8">
    <name type="scientific">Asterophora parasitica</name>
    <dbReference type="NCBI Taxonomy" id="117018"/>
    <lineage>
        <taxon>Eukaryota</taxon>
        <taxon>Fungi</taxon>
        <taxon>Dikarya</taxon>
        <taxon>Basidiomycota</taxon>
        <taxon>Agaricomycotina</taxon>
        <taxon>Agaricomycetes</taxon>
        <taxon>Agaricomycetidae</taxon>
        <taxon>Agaricales</taxon>
        <taxon>Tricholomatineae</taxon>
        <taxon>Lyophyllaceae</taxon>
        <taxon>Asterophora</taxon>
    </lineage>
</organism>